<proteinExistence type="predicted"/>
<gene>
    <name evidence="1" type="ORF">PG997_012384</name>
</gene>
<organism evidence="1 2">
    <name type="scientific">Apiospora hydei</name>
    <dbReference type="NCBI Taxonomy" id="1337664"/>
    <lineage>
        <taxon>Eukaryota</taxon>
        <taxon>Fungi</taxon>
        <taxon>Dikarya</taxon>
        <taxon>Ascomycota</taxon>
        <taxon>Pezizomycotina</taxon>
        <taxon>Sordariomycetes</taxon>
        <taxon>Xylariomycetidae</taxon>
        <taxon>Amphisphaeriales</taxon>
        <taxon>Apiosporaceae</taxon>
        <taxon>Apiospora</taxon>
    </lineage>
</organism>
<evidence type="ECO:0000313" key="1">
    <source>
        <dbReference type="EMBL" id="KAK8065637.1"/>
    </source>
</evidence>
<comment type="caution">
    <text evidence="1">The sequence shown here is derived from an EMBL/GenBank/DDBJ whole genome shotgun (WGS) entry which is preliminary data.</text>
</comment>
<protein>
    <submittedName>
        <fullName evidence="1">Uncharacterized protein</fullName>
    </submittedName>
</protein>
<name>A0ABR1V3A8_9PEZI</name>
<evidence type="ECO:0000313" key="2">
    <source>
        <dbReference type="Proteomes" id="UP001433268"/>
    </source>
</evidence>
<keyword evidence="2" id="KW-1185">Reference proteome</keyword>
<dbReference type="RefSeq" id="XP_066662390.1">
    <property type="nucleotide sequence ID" value="XM_066816698.1"/>
</dbReference>
<reference evidence="1 2" key="1">
    <citation type="submission" date="2023-01" db="EMBL/GenBank/DDBJ databases">
        <title>Analysis of 21 Apiospora genomes using comparative genomics revels a genus with tremendous synthesis potential of carbohydrate active enzymes and secondary metabolites.</title>
        <authorList>
            <person name="Sorensen T."/>
        </authorList>
    </citation>
    <scope>NUCLEOTIDE SEQUENCE [LARGE SCALE GENOMIC DNA]</scope>
    <source>
        <strain evidence="1 2">CBS 114990</strain>
    </source>
</reference>
<dbReference type="EMBL" id="JAQQWN010000009">
    <property type="protein sequence ID" value="KAK8065637.1"/>
    <property type="molecule type" value="Genomic_DNA"/>
</dbReference>
<accession>A0ABR1V3A8</accession>
<sequence>MANPDAPRKVMRCPAASIPPRAARAQNDPISTPMAAREHRRWMAQRQQQIGPTCFVLPGCCSYRLIYIIAEAPIYQPIAIATSADRVELAAAAPDLQRMDAA</sequence>
<dbReference type="Proteomes" id="UP001433268">
    <property type="component" value="Unassembled WGS sequence"/>
</dbReference>
<dbReference type="GeneID" id="92049758"/>